<dbReference type="PANTHER" id="PTHR33992">
    <property type="entry name" value="RIBONUCLEASE P PROTEIN COMPONENT"/>
    <property type="match status" value="1"/>
</dbReference>
<dbReference type="GO" id="GO:0030677">
    <property type="term" value="C:ribonuclease P complex"/>
    <property type="evidence" value="ECO:0007669"/>
    <property type="project" value="TreeGrafter"/>
</dbReference>
<name>A0A0B6BMN2_BACTU</name>
<dbReference type="Proteomes" id="UP000297630">
    <property type="component" value="Unassembled WGS sequence"/>
</dbReference>
<dbReference type="GO" id="GO:0004526">
    <property type="term" value="F:ribonuclease P activity"/>
    <property type="evidence" value="ECO:0007669"/>
    <property type="project" value="UniProtKB-UniRule"/>
</dbReference>
<evidence type="ECO:0000313" key="11">
    <source>
        <dbReference type="EMBL" id="TFF46543.1"/>
    </source>
</evidence>
<dbReference type="InterPro" id="IPR014721">
    <property type="entry name" value="Ribsml_uS5_D2-typ_fold_subgr"/>
</dbReference>
<evidence type="ECO:0000256" key="8">
    <source>
        <dbReference type="NCBIfam" id="TIGR00188"/>
    </source>
</evidence>
<dbReference type="InterPro" id="IPR000100">
    <property type="entry name" value="RNase_P"/>
</dbReference>
<reference evidence="10 14" key="3">
    <citation type="submission" date="2020-05" db="EMBL/GenBank/DDBJ databases">
        <title>FDA dAtabase for Regulatory Grade micrObial Sequences (FDA-ARGOS): Supporting development and validation of Infectious Disease Dx tests.</title>
        <authorList>
            <person name="Nelson B."/>
            <person name="Plummer A."/>
            <person name="Tallon L."/>
            <person name="Sadzewicz L."/>
            <person name="Zhao X."/>
            <person name="Vavikolanu K."/>
            <person name="Mehta A."/>
            <person name="Aluvathingal J."/>
            <person name="Nadendla S."/>
            <person name="Myers T."/>
            <person name="Yan Y."/>
            <person name="Sichtig H."/>
        </authorList>
    </citation>
    <scope>NUCLEOTIDE SEQUENCE [LARGE SCALE GENOMIC DNA]</scope>
    <source>
        <strain evidence="10 14">FDAARGOS_795</strain>
    </source>
</reference>
<dbReference type="SUPFAM" id="SSF54211">
    <property type="entry name" value="Ribosomal protein S5 domain 2-like"/>
    <property type="match status" value="1"/>
</dbReference>
<dbReference type="PANTHER" id="PTHR33992:SF1">
    <property type="entry name" value="RIBONUCLEASE P PROTEIN COMPONENT"/>
    <property type="match status" value="1"/>
</dbReference>
<keyword evidence="2 7" id="KW-0819">tRNA processing</keyword>
<reference evidence="9 12" key="1">
    <citation type="journal article" date="2015" name="Genome Announc.">
        <title>Complete genome sequences for 35 biothreat assay-relevant bacillus species.</title>
        <authorList>
            <person name="Johnson S.L."/>
            <person name="Daligault H.E."/>
            <person name="Davenport K.W."/>
            <person name="Jaissle J."/>
            <person name="Frey K.G."/>
            <person name="Ladner J.T."/>
            <person name="Broomall S.M."/>
            <person name="Bishop-Lilly K.A."/>
            <person name="Bruce D.C."/>
            <person name="Gibbons H.S."/>
            <person name="Coyne S.R."/>
            <person name="Lo C.C."/>
            <person name="Meincke L."/>
            <person name="Munk A.C."/>
            <person name="Koroleva G.I."/>
            <person name="Rosenzweig C.N."/>
            <person name="Palacios G.F."/>
            <person name="Redden C.L."/>
            <person name="Minogue T.D."/>
            <person name="Chain P.S."/>
        </authorList>
    </citation>
    <scope>NUCLEOTIDE SEQUENCE [LARGE SCALE GENOMIC DNA]</scope>
    <source>
        <strain evidence="9 12">HD1011</strain>
    </source>
</reference>
<keyword evidence="5 7" id="KW-0378">Hydrolase</keyword>
<evidence type="ECO:0000256" key="5">
    <source>
        <dbReference type="ARBA" id="ARBA00022801"/>
    </source>
</evidence>
<dbReference type="KEGG" id="btw:BF38_1211"/>
<comment type="function">
    <text evidence="1 7">RNaseP catalyzes the removal of the 5'-leader sequence from pre-tRNA to produce the mature 5'-terminus. It can also cleave other RNA substrates such as 4.5S RNA. The protein component plays an auxiliary but essential role in vivo by binding to the 5'-leader sequence and broadening the substrate specificity of the ribozyme.</text>
</comment>
<evidence type="ECO:0000313" key="13">
    <source>
        <dbReference type="Proteomes" id="UP000297630"/>
    </source>
</evidence>
<evidence type="ECO:0000256" key="6">
    <source>
        <dbReference type="ARBA" id="ARBA00022884"/>
    </source>
</evidence>
<dbReference type="Pfam" id="PF00825">
    <property type="entry name" value="Ribonuclease_P"/>
    <property type="match status" value="1"/>
</dbReference>
<dbReference type="EMBL" id="CP053980">
    <property type="protein sequence ID" value="QKH25030.1"/>
    <property type="molecule type" value="Genomic_DNA"/>
</dbReference>
<dbReference type="GeneID" id="45025315"/>
<dbReference type="InterPro" id="IPR020568">
    <property type="entry name" value="Ribosomal_Su5_D2-typ_SF"/>
</dbReference>
<dbReference type="EMBL" id="SCLP01000005">
    <property type="protein sequence ID" value="TFF46543.1"/>
    <property type="molecule type" value="Genomic_DNA"/>
</dbReference>
<dbReference type="Proteomes" id="UP000031876">
    <property type="component" value="Chromosome"/>
</dbReference>
<gene>
    <name evidence="7 10" type="primary">rnpA</name>
    <name evidence="9" type="ORF">BF38_1211</name>
    <name evidence="11" type="ORF">EQ803_13810</name>
    <name evidence="10" type="ORF">FOC89_13810</name>
</gene>
<comment type="catalytic activity">
    <reaction evidence="7">
        <text>Endonucleolytic cleavage of RNA, removing 5'-extranucleotides from tRNA precursor.</text>
        <dbReference type="EC" id="3.1.26.5"/>
    </reaction>
</comment>
<comment type="similarity">
    <text evidence="7">Belongs to the RnpA family.</text>
</comment>
<evidence type="ECO:0000256" key="3">
    <source>
        <dbReference type="ARBA" id="ARBA00022722"/>
    </source>
</evidence>
<dbReference type="GO" id="GO:0001682">
    <property type="term" value="P:tRNA 5'-leader removal"/>
    <property type="evidence" value="ECO:0007669"/>
    <property type="project" value="UniProtKB-UniRule"/>
</dbReference>
<protein>
    <recommendedName>
        <fullName evidence="7 8">Ribonuclease P protein component</fullName>
        <shortName evidence="7">RNase P protein</shortName>
        <shortName evidence="7">RNaseP protein</shortName>
        <ecNumber evidence="7 8">3.1.26.5</ecNumber>
    </recommendedName>
    <alternativeName>
        <fullName evidence="7">Protein C5</fullName>
    </alternativeName>
</protein>
<dbReference type="GO" id="GO:0000049">
    <property type="term" value="F:tRNA binding"/>
    <property type="evidence" value="ECO:0007669"/>
    <property type="project" value="UniProtKB-UniRule"/>
</dbReference>
<dbReference type="PROSITE" id="PS00648">
    <property type="entry name" value="RIBONUCLEASE_P"/>
    <property type="match status" value="1"/>
</dbReference>
<keyword evidence="6 7" id="KW-0694">RNA-binding</keyword>
<evidence type="ECO:0000313" key="9">
    <source>
        <dbReference type="EMBL" id="AJG76142.1"/>
    </source>
</evidence>
<dbReference type="AlphaFoldDB" id="A0A0B6BMN2"/>
<dbReference type="NCBIfam" id="TIGR00188">
    <property type="entry name" value="rnpA"/>
    <property type="match status" value="1"/>
</dbReference>
<reference evidence="11 13" key="2">
    <citation type="submission" date="2019-01" db="EMBL/GenBank/DDBJ databases">
        <title>Draft genome sequence of Bacillus sp. DPC6431.</title>
        <authorList>
            <person name="Arbulu S."/>
            <person name="Murphy K."/>
            <person name="O'Sullivan O."/>
            <person name="Rea M.C."/>
            <person name="Hill C."/>
            <person name="Ross R.P."/>
        </authorList>
    </citation>
    <scope>NUCLEOTIDE SEQUENCE [LARGE SCALE GENOMIC DNA]</scope>
    <source>
        <strain evidence="11 13">DPC6431</strain>
    </source>
</reference>
<dbReference type="Proteomes" id="UP000501107">
    <property type="component" value="Chromosome"/>
</dbReference>
<dbReference type="SMR" id="A0A0B6BMN2"/>
<evidence type="ECO:0000256" key="2">
    <source>
        <dbReference type="ARBA" id="ARBA00022694"/>
    </source>
</evidence>
<dbReference type="EC" id="3.1.26.5" evidence="7 8"/>
<keyword evidence="3 7" id="KW-0540">Nuclease</keyword>
<accession>A0A0B6BMN2</accession>
<dbReference type="EMBL" id="CP009335">
    <property type="protein sequence ID" value="AJG76142.1"/>
    <property type="molecule type" value="Genomic_DNA"/>
</dbReference>
<keyword evidence="4 7" id="KW-0255">Endonuclease</keyword>
<comment type="subunit">
    <text evidence="7">Consists of a catalytic RNA component (M1 or rnpB) and a protein subunit.</text>
</comment>
<evidence type="ECO:0000313" key="14">
    <source>
        <dbReference type="Proteomes" id="UP000501107"/>
    </source>
</evidence>
<dbReference type="Gene3D" id="3.30.230.10">
    <property type="match status" value="1"/>
</dbReference>
<dbReference type="InterPro" id="IPR020539">
    <property type="entry name" value="RNase_P_CS"/>
</dbReference>
<dbReference type="OMA" id="PEQKHFR"/>
<evidence type="ECO:0000313" key="12">
    <source>
        <dbReference type="Proteomes" id="UP000031876"/>
    </source>
</evidence>
<evidence type="ECO:0000256" key="4">
    <source>
        <dbReference type="ARBA" id="ARBA00022759"/>
    </source>
</evidence>
<dbReference type="HAMAP" id="MF_00227">
    <property type="entry name" value="RNase_P"/>
    <property type="match status" value="1"/>
</dbReference>
<dbReference type="RefSeq" id="WP_000726628.1">
    <property type="nucleotide sequence ID" value="NZ_CP009335.1"/>
</dbReference>
<evidence type="ECO:0000256" key="1">
    <source>
        <dbReference type="ARBA" id="ARBA00002663"/>
    </source>
</evidence>
<evidence type="ECO:0000313" key="10">
    <source>
        <dbReference type="EMBL" id="QKH25030.1"/>
    </source>
</evidence>
<dbReference type="GO" id="GO:0042781">
    <property type="term" value="F:3'-tRNA processing endoribonuclease activity"/>
    <property type="evidence" value="ECO:0007669"/>
    <property type="project" value="TreeGrafter"/>
</dbReference>
<sequence length="119" mass="14027">MKKKHRIKKNDEFQTVFQKGKSNANRQFVVYQLDKEEQPNFRIGLSVSKKIGNAVVRNRIKRMIRQSITELKDEIDSGKDFVIIARKPCAEMTYEELKKSLIHVFKRSGMKRIKSSVRK</sequence>
<organism evidence="10 14">
    <name type="scientific">Bacillus thuringiensis</name>
    <dbReference type="NCBI Taxonomy" id="1428"/>
    <lineage>
        <taxon>Bacteria</taxon>
        <taxon>Bacillati</taxon>
        <taxon>Bacillota</taxon>
        <taxon>Bacilli</taxon>
        <taxon>Bacillales</taxon>
        <taxon>Bacillaceae</taxon>
        <taxon>Bacillus</taxon>
        <taxon>Bacillus cereus group</taxon>
    </lineage>
</organism>
<dbReference type="FunFam" id="3.30.230.10:FF:000021">
    <property type="entry name" value="Ribonuclease P protein component"/>
    <property type="match status" value="1"/>
</dbReference>
<proteinExistence type="inferred from homology"/>
<evidence type="ECO:0000256" key="7">
    <source>
        <dbReference type="HAMAP-Rule" id="MF_00227"/>
    </source>
</evidence>